<proteinExistence type="predicted"/>
<dbReference type="AlphaFoldDB" id="A0A6I4SPF0"/>
<evidence type="ECO:0000313" key="4">
    <source>
        <dbReference type="Proteomes" id="UP000468943"/>
    </source>
</evidence>
<dbReference type="PROSITE" id="PS50405">
    <property type="entry name" value="GST_CTER"/>
    <property type="match status" value="1"/>
</dbReference>
<accession>A0A6I4SPF0</accession>
<dbReference type="InterPro" id="IPR040079">
    <property type="entry name" value="Glutathione_S-Trfase"/>
</dbReference>
<dbReference type="Pfam" id="PF14497">
    <property type="entry name" value="GST_C_3"/>
    <property type="match status" value="1"/>
</dbReference>
<dbReference type="InterPro" id="IPR004046">
    <property type="entry name" value="GST_C"/>
</dbReference>
<dbReference type="InterPro" id="IPR004045">
    <property type="entry name" value="Glutathione_S-Trfase_N"/>
</dbReference>
<dbReference type="EMBL" id="WTYS01000001">
    <property type="protein sequence ID" value="MXO57673.1"/>
    <property type="molecule type" value="Genomic_DNA"/>
</dbReference>
<dbReference type="SFLD" id="SFLDG00358">
    <property type="entry name" value="Main_(cytGST)"/>
    <property type="match status" value="1"/>
</dbReference>
<evidence type="ECO:0008006" key="5">
    <source>
        <dbReference type="Google" id="ProtNLM"/>
    </source>
</evidence>
<dbReference type="Pfam" id="PF13417">
    <property type="entry name" value="GST_N_3"/>
    <property type="match status" value="1"/>
</dbReference>
<evidence type="ECO:0000313" key="3">
    <source>
        <dbReference type="EMBL" id="MXO57673.1"/>
    </source>
</evidence>
<comment type="caution">
    <text evidence="3">The sequence shown here is derived from an EMBL/GenBank/DDBJ whole genome shotgun (WGS) entry which is preliminary data.</text>
</comment>
<keyword evidence="4" id="KW-1185">Reference proteome</keyword>
<sequence length="243" mass="27187">MACAFTEWRRIKMSVVVHGSPLSPFTRKVTLVAMEKGISFESKDINPYNPPDHFESISPLKRIPILTDGAFRLNDSSAIAAYLDAAFPSPNGTIIPTEPKALGYALWIEEYADTALFGDISQGVFRPTFINQMRGEPIDTQMIEEAVRNKLPVRFQYLESEISGKKYFSENRLTVADIAVYAQLANLDHAGQLPEQVSYPYLMGHYSQMKARETSKALSSQESRYLKFMLSQLKSSLSVDGSA</sequence>
<name>A0A6I4SPF0_9SPHN</name>
<dbReference type="PROSITE" id="PS50404">
    <property type="entry name" value="GST_NTER"/>
    <property type="match status" value="1"/>
</dbReference>
<organism evidence="3 4">
    <name type="scientific">Pontixanthobacter gangjinensis</name>
    <dbReference type="NCBI Taxonomy" id="1028742"/>
    <lineage>
        <taxon>Bacteria</taxon>
        <taxon>Pseudomonadati</taxon>
        <taxon>Pseudomonadota</taxon>
        <taxon>Alphaproteobacteria</taxon>
        <taxon>Sphingomonadales</taxon>
        <taxon>Erythrobacteraceae</taxon>
        <taxon>Pontixanthobacter</taxon>
    </lineage>
</organism>
<feature type="domain" description="GST N-terminal" evidence="1">
    <location>
        <begin position="13"/>
        <end position="91"/>
    </location>
</feature>
<dbReference type="SUPFAM" id="SSF47616">
    <property type="entry name" value="GST C-terminal domain-like"/>
    <property type="match status" value="1"/>
</dbReference>
<evidence type="ECO:0000259" key="2">
    <source>
        <dbReference type="PROSITE" id="PS50405"/>
    </source>
</evidence>
<feature type="domain" description="GST C-terminal" evidence="2">
    <location>
        <begin position="107"/>
        <end position="237"/>
    </location>
</feature>
<dbReference type="Gene3D" id="3.40.30.10">
    <property type="entry name" value="Glutaredoxin"/>
    <property type="match status" value="1"/>
</dbReference>
<dbReference type="InterPro" id="IPR050983">
    <property type="entry name" value="GST_Omega/HSP26"/>
</dbReference>
<dbReference type="Gene3D" id="1.20.1050.10">
    <property type="match status" value="1"/>
</dbReference>
<protein>
    <recommendedName>
        <fullName evidence="5">Glutathione S-transferase</fullName>
    </recommendedName>
</protein>
<gene>
    <name evidence="3" type="ORF">GRI36_12375</name>
</gene>
<dbReference type="SFLD" id="SFLDS00019">
    <property type="entry name" value="Glutathione_Transferase_(cytos"/>
    <property type="match status" value="1"/>
</dbReference>
<evidence type="ECO:0000259" key="1">
    <source>
        <dbReference type="PROSITE" id="PS50404"/>
    </source>
</evidence>
<dbReference type="CDD" id="cd00570">
    <property type="entry name" value="GST_N_family"/>
    <property type="match status" value="1"/>
</dbReference>
<dbReference type="SUPFAM" id="SSF52833">
    <property type="entry name" value="Thioredoxin-like"/>
    <property type="match status" value="1"/>
</dbReference>
<dbReference type="Proteomes" id="UP000468943">
    <property type="component" value="Unassembled WGS sequence"/>
</dbReference>
<dbReference type="InterPro" id="IPR010987">
    <property type="entry name" value="Glutathione-S-Trfase_C-like"/>
</dbReference>
<dbReference type="PANTHER" id="PTHR43968:SF6">
    <property type="entry name" value="GLUTATHIONE S-TRANSFERASE OMEGA"/>
    <property type="match status" value="1"/>
</dbReference>
<dbReference type="InterPro" id="IPR036249">
    <property type="entry name" value="Thioredoxin-like_sf"/>
</dbReference>
<dbReference type="InterPro" id="IPR036282">
    <property type="entry name" value="Glutathione-S-Trfase_C_sf"/>
</dbReference>
<dbReference type="PANTHER" id="PTHR43968">
    <property type="match status" value="1"/>
</dbReference>
<reference evidence="3 4" key="1">
    <citation type="submission" date="2019-12" db="EMBL/GenBank/DDBJ databases">
        <title>Genomic-based taxomic classification of the family Erythrobacteraceae.</title>
        <authorList>
            <person name="Xu L."/>
        </authorList>
    </citation>
    <scope>NUCLEOTIDE SEQUENCE [LARGE SCALE GENOMIC DNA]</scope>
    <source>
        <strain evidence="3 4">JCM 17802</strain>
    </source>
</reference>
<dbReference type="GO" id="GO:0005737">
    <property type="term" value="C:cytoplasm"/>
    <property type="evidence" value="ECO:0007669"/>
    <property type="project" value="TreeGrafter"/>
</dbReference>
<dbReference type="CDD" id="cd00299">
    <property type="entry name" value="GST_C_family"/>
    <property type="match status" value="1"/>
</dbReference>